<accession>A0ABM2A5I1</accession>
<organism evidence="2 3">
    <name type="scientific">Aedes albopictus</name>
    <name type="common">Asian tiger mosquito</name>
    <name type="synonym">Stegomyia albopicta</name>
    <dbReference type="NCBI Taxonomy" id="7160"/>
    <lineage>
        <taxon>Eukaryota</taxon>
        <taxon>Metazoa</taxon>
        <taxon>Ecdysozoa</taxon>
        <taxon>Arthropoda</taxon>
        <taxon>Hexapoda</taxon>
        <taxon>Insecta</taxon>
        <taxon>Pterygota</taxon>
        <taxon>Neoptera</taxon>
        <taxon>Endopterygota</taxon>
        <taxon>Diptera</taxon>
        <taxon>Nematocera</taxon>
        <taxon>Culicoidea</taxon>
        <taxon>Culicidae</taxon>
        <taxon>Culicinae</taxon>
        <taxon>Aedini</taxon>
        <taxon>Aedes</taxon>
        <taxon>Stegomyia</taxon>
    </lineage>
</organism>
<reference evidence="2" key="2">
    <citation type="submission" date="2025-05" db="UniProtKB">
        <authorList>
            <consortium name="EnsemblMetazoa"/>
        </authorList>
    </citation>
    <scope>IDENTIFICATION</scope>
    <source>
        <strain evidence="2">Foshan</strain>
    </source>
</reference>
<reference evidence="3" key="1">
    <citation type="journal article" date="2015" name="Proc. Natl. Acad. Sci. U.S.A.">
        <title>Genome sequence of the Asian Tiger mosquito, Aedes albopictus, reveals insights into its biology, genetics, and evolution.</title>
        <authorList>
            <person name="Chen X.G."/>
            <person name="Jiang X."/>
            <person name="Gu J."/>
            <person name="Xu M."/>
            <person name="Wu Y."/>
            <person name="Deng Y."/>
            <person name="Zhang C."/>
            <person name="Bonizzoni M."/>
            <person name="Dermauw W."/>
            <person name="Vontas J."/>
            <person name="Armbruster P."/>
            <person name="Huang X."/>
            <person name="Yang Y."/>
            <person name="Zhang H."/>
            <person name="He W."/>
            <person name="Peng H."/>
            <person name="Liu Y."/>
            <person name="Wu K."/>
            <person name="Chen J."/>
            <person name="Lirakis M."/>
            <person name="Topalis P."/>
            <person name="Van Leeuwen T."/>
            <person name="Hall A.B."/>
            <person name="Jiang X."/>
            <person name="Thorpe C."/>
            <person name="Mueller R.L."/>
            <person name="Sun C."/>
            <person name="Waterhouse R.M."/>
            <person name="Yan G."/>
            <person name="Tu Z.J."/>
            <person name="Fang X."/>
            <person name="James A.A."/>
        </authorList>
    </citation>
    <scope>NUCLEOTIDE SEQUENCE [LARGE SCALE GENOMIC DNA]</scope>
    <source>
        <strain evidence="3">Foshan</strain>
    </source>
</reference>
<feature type="region of interest" description="Disordered" evidence="1">
    <location>
        <begin position="1"/>
        <end position="36"/>
    </location>
</feature>
<protein>
    <recommendedName>
        <fullName evidence="4">Secreted protein</fullName>
    </recommendedName>
</protein>
<dbReference type="GeneID" id="134286322"/>
<proteinExistence type="predicted"/>
<name>A0ABM2A5I1_AEDAL</name>
<feature type="compositionally biased region" description="Basic and acidic residues" evidence="1">
    <location>
        <begin position="1"/>
        <end position="13"/>
    </location>
</feature>
<dbReference type="EnsemblMetazoa" id="AALFPA23_024655.R36755">
    <property type="protein sequence ID" value="AALFPA23_024655.P36755"/>
    <property type="gene ID" value="AALFPA23_024655"/>
</dbReference>
<evidence type="ECO:0000256" key="1">
    <source>
        <dbReference type="SAM" id="MobiDB-lite"/>
    </source>
</evidence>
<evidence type="ECO:0000313" key="2">
    <source>
        <dbReference type="EnsemblMetazoa" id="AALFPA23_024655.P36755"/>
    </source>
</evidence>
<dbReference type="RefSeq" id="XP_062703909.1">
    <property type="nucleotide sequence ID" value="XM_062847925.1"/>
</dbReference>
<evidence type="ECO:0008006" key="4">
    <source>
        <dbReference type="Google" id="ProtNLM"/>
    </source>
</evidence>
<dbReference type="Proteomes" id="UP000069940">
    <property type="component" value="Unassembled WGS sequence"/>
</dbReference>
<sequence>MKKEFRKPAEQRSKITNQDQNVKRFPPIPVPQHCGRQTAEPLAWSELERRFQLASLLLGAPTGKGRCHPLPELRCWLRFSSILRQSKSTSSTTRFFTAGAEVPAGTVTP</sequence>
<keyword evidence="3" id="KW-1185">Reference proteome</keyword>
<evidence type="ECO:0000313" key="3">
    <source>
        <dbReference type="Proteomes" id="UP000069940"/>
    </source>
</evidence>